<dbReference type="Proteomes" id="UP000051586">
    <property type="component" value="Unassembled WGS sequence"/>
</dbReference>
<dbReference type="Gene3D" id="2.40.128.20">
    <property type="match status" value="1"/>
</dbReference>
<dbReference type="PIRSF" id="PIRSF011561">
    <property type="entry name" value="PAD"/>
    <property type="match status" value="1"/>
</dbReference>
<reference evidence="2 3" key="1">
    <citation type="journal article" date="2015" name="Genome Announc.">
        <title>Expanding the biotechnology potential of lactobacilli through comparative genomics of 213 strains and associated genera.</title>
        <authorList>
            <person name="Sun Z."/>
            <person name="Harris H.M."/>
            <person name="McCann A."/>
            <person name="Guo C."/>
            <person name="Argimon S."/>
            <person name="Zhang W."/>
            <person name="Yang X."/>
            <person name="Jeffery I.B."/>
            <person name="Cooney J.C."/>
            <person name="Kagawa T.F."/>
            <person name="Liu W."/>
            <person name="Song Y."/>
            <person name="Salvetti E."/>
            <person name="Wrobel A."/>
            <person name="Rasinkangas P."/>
            <person name="Parkhill J."/>
            <person name="Rea M.C."/>
            <person name="O'Sullivan O."/>
            <person name="Ritari J."/>
            <person name="Douillard F.P."/>
            <person name="Paul Ross R."/>
            <person name="Yang R."/>
            <person name="Briner A.E."/>
            <person name="Felis G.E."/>
            <person name="de Vos W.M."/>
            <person name="Barrangou R."/>
            <person name="Klaenhammer T.R."/>
            <person name="Caufield P.W."/>
            <person name="Cui Y."/>
            <person name="Zhang H."/>
            <person name="O'Toole P.W."/>
        </authorList>
    </citation>
    <scope>NUCLEOTIDE SEQUENCE [LARGE SCALE GENOMIC DNA]</scope>
    <source>
        <strain evidence="2 3">DSM 22689</strain>
    </source>
</reference>
<dbReference type="STRING" id="1423745.GCA_001311215_01381"/>
<dbReference type="GO" id="GO:0016831">
    <property type="term" value="F:carboxy-lyase activity"/>
    <property type="evidence" value="ECO:0007669"/>
    <property type="project" value="InterPro"/>
</dbReference>
<dbReference type="InterPro" id="IPR012674">
    <property type="entry name" value="Calycin"/>
</dbReference>
<dbReference type="CDD" id="cd14241">
    <property type="entry name" value="PAD"/>
    <property type="match status" value="1"/>
</dbReference>
<proteinExistence type="predicted"/>
<evidence type="ECO:0000256" key="1">
    <source>
        <dbReference type="PIRSR" id="PIRSR011561-1"/>
    </source>
</evidence>
<accession>A0A0R2CUQ3</accession>
<dbReference type="EMBL" id="AYZI01000004">
    <property type="protein sequence ID" value="KRM91708.1"/>
    <property type="molecule type" value="Genomic_DNA"/>
</dbReference>
<dbReference type="SUPFAM" id="SSF50814">
    <property type="entry name" value="Lipocalins"/>
    <property type="match status" value="1"/>
</dbReference>
<sequence>MEFKTLTDFLGMQLIYQYDNGWEYEIYIKNDHTIDYRIHSGIVAGRWVKDQSVTISLLLPGVYKVAWTEPTGTDVSLDFMLNEKKTNGIIFFPKWVNDDPKRTIGYQNEQLPLMKQYCLAGPTYPKVVVSEFSTIKFMRQRGTDSETVINQAPRTGLIADIMLGKA</sequence>
<gene>
    <name evidence="2" type="ORF">FC87_GL000846</name>
</gene>
<dbReference type="PANTHER" id="PTHR40087">
    <property type="entry name" value="PHENOLIC ACID DECARBOXYLASE PADC"/>
    <property type="match status" value="1"/>
</dbReference>
<dbReference type="InterPro" id="IPR008729">
    <property type="entry name" value="PA_de_COase"/>
</dbReference>
<protein>
    <submittedName>
        <fullName evidence="2">Phenolic acid decarboxylase</fullName>
    </submittedName>
</protein>
<dbReference type="PATRIC" id="fig|1423745.4.peg.897"/>
<comment type="caution">
    <text evidence="2">The sequence shown here is derived from an EMBL/GenBank/DDBJ whole genome shotgun (WGS) entry which is preliminary data.</text>
</comment>
<organism evidence="2 3">
    <name type="scientific">Fructilactobacillus florum DSM 22689 = JCM 16035</name>
    <dbReference type="NCBI Taxonomy" id="1423745"/>
    <lineage>
        <taxon>Bacteria</taxon>
        <taxon>Bacillati</taxon>
        <taxon>Bacillota</taxon>
        <taxon>Bacilli</taxon>
        <taxon>Lactobacillales</taxon>
        <taxon>Lactobacillaceae</taxon>
        <taxon>Fructilactobacillus</taxon>
    </lineage>
</organism>
<dbReference type="PANTHER" id="PTHR40087:SF1">
    <property type="entry name" value="PHENOLIC ACID DECARBOXYLASE PADC"/>
    <property type="match status" value="1"/>
</dbReference>
<name>A0A0R2CUQ3_9LACO</name>
<dbReference type="RefSeq" id="WP_009167119.1">
    <property type="nucleotide sequence ID" value="NZ_AYZI01000004.1"/>
</dbReference>
<feature type="active site" description="Proton donor" evidence="1">
    <location>
        <position position="24"/>
    </location>
</feature>
<dbReference type="AlphaFoldDB" id="A0A0R2CUQ3"/>
<evidence type="ECO:0000313" key="3">
    <source>
        <dbReference type="Proteomes" id="UP000051586"/>
    </source>
</evidence>
<dbReference type="Pfam" id="PF05870">
    <property type="entry name" value="PA_decarbox"/>
    <property type="match status" value="1"/>
</dbReference>
<feature type="active site" description="Proton acceptor" evidence="1">
    <location>
        <position position="69"/>
    </location>
</feature>
<evidence type="ECO:0000313" key="2">
    <source>
        <dbReference type="EMBL" id="KRM91708.1"/>
    </source>
</evidence>